<accession>R0M5S9</accession>
<proteinExistence type="predicted"/>
<protein>
    <submittedName>
        <fullName evidence="2">Uncharacterized protein</fullName>
    </submittedName>
</protein>
<dbReference type="VEuPathDB" id="MicrosporidiaDB:NBO_80g0003"/>
<dbReference type="Proteomes" id="UP000016927">
    <property type="component" value="Unassembled WGS sequence"/>
</dbReference>
<reference evidence="2 3" key="1">
    <citation type="journal article" date="2013" name="BMC Genomics">
        <title>Comparative genomics of parasitic silkworm microsporidia reveal an association between genome expansion and host adaptation.</title>
        <authorList>
            <person name="Pan G."/>
            <person name="Xu J."/>
            <person name="Li T."/>
            <person name="Xia Q."/>
            <person name="Liu S.L."/>
            <person name="Zhang G."/>
            <person name="Li S."/>
            <person name="Li C."/>
            <person name="Liu H."/>
            <person name="Yang L."/>
            <person name="Liu T."/>
            <person name="Zhang X."/>
            <person name="Wu Z."/>
            <person name="Fan W."/>
            <person name="Dang X."/>
            <person name="Xiang H."/>
            <person name="Tao M."/>
            <person name="Li Y."/>
            <person name="Hu J."/>
            <person name="Li Z."/>
            <person name="Lin L."/>
            <person name="Luo J."/>
            <person name="Geng L."/>
            <person name="Wang L."/>
            <person name="Long M."/>
            <person name="Wan Y."/>
            <person name="He N."/>
            <person name="Zhang Z."/>
            <person name="Lu C."/>
            <person name="Keeling P.J."/>
            <person name="Wang J."/>
            <person name="Xiang Z."/>
            <person name="Zhou Z."/>
        </authorList>
    </citation>
    <scope>NUCLEOTIDE SEQUENCE [LARGE SCALE GENOMIC DNA]</scope>
    <source>
        <strain evidence="3">CQ1 / CVCC 102059</strain>
    </source>
</reference>
<evidence type="ECO:0000313" key="3">
    <source>
        <dbReference type="Proteomes" id="UP000016927"/>
    </source>
</evidence>
<name>R0M5S9_NOSB1</name>
<dbReference type="HOGENOM" id="CLU_3050916_0_0_1"/>
<organism evidence="2 3">
    <name type="scientific">Nosema bombycis (strain CQ1 / CVCC 102059)</name>
    <name type="common">Microsporidian parasite</name>
    <name type="synonym">Pebrine of silkworm</name>
    <dbReference type="NCBI Taxonomy" id="578461"/>
    <lineage>
        <taxon>Eukaryota</taxon>
        <taxon>Fungi</taxon>
        <taxon>Fungi incertae sedis</taxon>
        <taxon>Microsporidia</taxon>
        <taxon>Nosematidae</taxon>
        <taxon>Nosema</taxon>
    </lineage>
</organism>
<sequence length="54" mass="6711">MKSFLKSRKDKKPKQAEENDELEFLKWQIRDLKRKIRDFGREVDKFIKESKRRG</sequence>
<evidence type="ECO:0000256" key="1">
    <source>
        <dbReference type="SAM" id="Coils"/>
    </source>
</evidence>
<dbReference type="EMBL" id="KB908988">
    <property type="protein sequence ID" value="EOB13339.1"/>
    <property type="molecule type" value="Genomic_DNA"/>
</dbReference>
<gene>
    <name evidence="2" type="ORF">NBO_80g0003</name>
</gene>
<keyword evidence="3" id="KW-1185">Reference proteome</keyword>
<keyword evidence="1" id="KW-0175">Coiled coil</keyword>
<evidence type="ECO:0000313" key="2">
    <source>
        <dbReference type="EMBL" id="EOB13339.1"/>
    </source>
</evidence>
<feature type="coiled-coil region" evidence="1">
    <location>
        <begin position="15"/>
        <end position="49"/>
    </location>
</feature>
<dbReference type="AlphaFoldDB" id="R0M5S9"/>